<evidence type="ECO:0000313" key="2">
    <source>
        <dbReference type="EMBL" id="CAD8177095.1"/>
    </source>
</evidence>
<evidence type="ECO:0000313" key="3">
    <source>
        <dbReference type="Proteomes" id="UP000689195"/>
    </source>
</evidence>
<dbReference type="Proteomes" id="UP000689195">
    <property type="component" value="Unassembled WGS sequence"/>
</dbReference>
<proteinExistence type="predicted"/>
<reference evidence="2" key="1">
    <citation type="submission" date="2021-01" db="EMBL/GenBank/DDBJ databases">
        <authorList>
            <consortium name="Genoscope - CEA"/>
            <person name="William W."/>
        </authorList>
    </citation>
    <scope>NUCLEOTIDE SEQUENCE</scope>
</reference>
<comment type="caution">
    <text evidence="2">The sequence shown here is derived from an EMBL/GenBank/DDBJ whole genome shotgun (WGS) entry which is preliminary data.</text>
</comment>
<gene>
    <name evidence="2" type="ORF">PPENT_87.1.T0670020</name>
</gene>
<keyword evidence="3" id="KW-1185">Reference proteome</keyword>
<feature type="region of interest" description="Disordered" evidence="1">
    <location>
        <begin position="156"/>
        <end position="175"/>
    </location>
</feature>
<name>A0A8S1VLH7_9CILI</name>
<protein>
    <submittedName>
        <fullName evidence="2">Uncharacterized protein</fullName>
    </submittedName>
</protein>
<sequence length="266" mass="30704">MYWTFISNQVLQDLESIPNSTHVHKIINNQTTKINHSFQLDSFKQFSASKIRCQSTHEINDQIVASKYQRFHDIKIEFPMVRKRRLANILSNPNDYCQRIRPGKKGTLAGTILKKYKDIRLSNPNNDKLLQCSFSTQEIITSRKYIHMMKTQTTIKERQLSNSSSSPNVPSTLSPITPIALKNQQKYIIRSKLGQSVDSEKIKHPRQLQPLSHFLSCSPRTIRPVIDKTLHKKSNSSNSINSLYIMNKVYGNITNKYLPKSIFKGK</sequence>
<feature type="compositionally biased region" description="Low complexity" evidence="1">
    <location>
        <begin position="160"/>
        <end position="175"/>
    </location>
</feature>
<dbReference type="EMBL" id="CAJJDO010000067">
    <property type="protein sequence ID" value="CAD8177095.1"/>
    <property type="molecule type" value="Genomic_DNA"/>
</dbReference>
<dbReference type="OrthoDB" id="305102at2759"/>
<dbReference type="AlphaFoldDB" id="A0A8S1VLH7"/>
<evidence type="ECO:0000256" key="1">
    <source>
        <dbReference type="SAM" id="MobiDB-lite"/>
    </source>
</evidence>
<accession>A0A8S1VLH7</accession>
<organism evidence="2 3">
    <name type="scientific">Paramecium pentaurelia</name>
    <dbReference type="NCBI Taxonomy" id="43138"/>
    <lineage>
        <taxon>Eukaryota</taxon>
        <taxon>Sar</taxon>
        <taxon>Alveolata</taxon>
        <taxon>Ciliophora</taxon>
        <taxon>Intramacronucleata</taxon>
        <taxon>Oligohymenophorea</taxon>
        <taxon>Peniculida</taxon>
        <taxon>Parameciidae</taxon>
        <taxon>Paramecium</taxon>
    </lineage>
</organism>